<evidence type="ECO:0000313" key="7">
    <source>
        <dbReference type="EMBL" id="CAD9992821.1"/>
    </source>
</evidence>
<reference evidence="7" key="1">
    <citation type="submission" date="2021-01" db="EMBL/GenBank/DDBJ databases">
        <authorList>
            <person name="Corre E."/>
            <person name="Pelletier E."/>
            <person name="Niang G."/>
            <person name="Scheremetjew M."/>
            <person name="Finn R."/>
            <person name="Kale V."/>
            <person name="Holt S."/>
            <person name="Cochrane G."/>
            <person name="Meng A."/>
            <person name="Brown T."/>
            <person name="Cohen L."/>
        </authorList>
    </citation>
    <scope>NUCLEOTIDE SEQUENCE</scope>
    <source>
        <strain evidence="7">CCMP125</strain>
    </source>
</reference>
<evidence type="ECO:0000256" key="1">
    <source>
        <dbReference type="ARBA" id="ARBA00022603"/>
    </source>
</evidence>
<dbReference type="PROSITE" id="PS50280">
    <property type="entry name" value="SET"/>
    <property type="match status" value="1"/>
</dbReference>
<dbReference type="InterPro" id="IPR046341">
    <property type="entry name" value="SET_dom_sf"/>
</dbReference>
<dbReference type="Pfam" id="PF09273">
    <property type="entry name" value="Rubis-subs-bind"/>
    <property type="match status" value="1"/>
</dbReference>
<evidence type="ECO:0000256" key="3">
    <source>
        <dbReference type="ARBA" id="ARBA00022691"/>
    </source>
</evidence>
<evidence type="ECO:0000256" key="5">
    <source>
        <dbReference type="SAM" id="SignalP"/>
    </source>
</evidence>
<dbReference type="InterPro" id="IPR001214">
    <property type="entry name" value="SET_dom"/>
</dbReference>
<dbReference type="PANTHER" id="PTHR13271:SF151">
    <property type="entry name" value="SET DOMAIN-CONTAINING PROTEIN 4"/>
    <property type="match status" value="1"/>
</dbReference>
<dbReference type="SUPFAM" id="SSF82199">
    <property type="entry name" value="SET domain"/>
    <property type="match status" value="1"/>
</dbReference>
<evidence type="ECO:0000256" key="4">
    <source>
        <dbReference type="SAM" id="MobiDB-lite"/>
    </source>
</evidence>
<name>A0A7S2YSF9_9STRA</name>
<keyword evidence="5" id="KW-0732">Signal</keyword>
<sequence>MMARHIGIWLFCTALLIGHGRGFSSSSMLDIAKTATASQKLEDILDRQGAIRFCEVGKTTYGRGLVATRDLKPGDLALRIPLSCALIEPDYCDDDDKDDEDGWAGRLAKLLVQQDQSETHAAYTQALPPPPATPARGDWPEAILQEFDSASFRRDIDKAYAWRYRQWERYSGSFADRQSFLDALDLVCSRTIRCGENMHLVPLLDMANHASEQEGGGFYKKMKSVGDEEDCICLYVGYRGVREGQEVTLDYGTRSNEDWLIHYGFQPDRNMAETVQLHSTHKMKAASWDDVRTSDIDLQQLCARQLQSYSTTLQEDVDRIRQCGSTIGEDVDSDVDYRLIMAMNYRVSQKRLLAAIAAKGGRENMSLARKSRMFTSAFVDPAFASDKDTGTNYINT</sequence>
<keyword evidence="2" id="KW-0808">Transferase</keyword>
<gene>
    <name evidence="7" type="ORF">APAL1065_LOCUS26065</name>
</gene>
<feature type="signal peptide" evidence="5">
    <location>
        <begin position="1"/>
        <end position="22"/>
    </location>
</feature>
<dbReference type="InterPro" id="IPR036464">
    <property type="entry name" value="Rubisco_LSMT_subst-bd_sf"/>
</dbReference>
<feature type="chain" id="PRO_5030717557" description="SET domain-containing protein" evidence="5">
    <location>
        <begin position="23"/>
        <end position="396"/>
    </location>
</feature>
<dbReference type="Pfam" id="PF00856">
    <property type="entry name" value="SET"/>
    <property type="match status" value="1"/>
</dbReference>
<dbReference type="Gene3D" id="3.90.1410.10">
    <property type="entry name" value="set domain protein methyltransferase, domain 1"/>
    <property type="match status" value="1"/>
</dbReference>
<evidence type="ECO:0000259" key="6">
    <source>
        <dbReference type="PROSITE" id="PS50280"/>
    </source>
</evidence>
<dbReference type="CDD" id="cd10527">
    <property type="entry name" value="SET_LSMT"/>
    <property type="match status" value="1"/>
</dbReference>
<organism evidence="7">
    <name type="scientific">Entomoneis paludosa</name>
    <dbReference type="NCBI Taxonomy" id="265537"/>
    <lineage>
        <taxon>Eukaryota</taxon>
        <taxon>Sar</taxon>
        <taxon>Stramenopiles</taxon>
        <taxon>Ochrophyta</taxon>
        <taxon>Bacillariophyta</taxon>
        <taxon>Bacillariophyceae</taxon>
        <taxon>Bacillariophycidae</taxon>
        <taxon>Entomoneidaceae</taxon>
        <taxon>Entomoneis</taxon>
    </lineage>
</organism>
<dbReference type="GO" id="GO:0032259">
    <property type="term" value="P:methylation"/>
    <property type="evidence" value="ECO:0007669"/>
    <property type="project" value="UniProtKB-KW"/>
</dbReference>
<dbReference type="AlphaFoldDB" id="A0A7S2YSF9"/>
<dbReference type="InterPro" id="IPR015353">
    <property type="entry name" value="Rubisco_LSMT_subst-bd"/>
</dbReference>
<dbReference type="EMBL" id="HBHT01038771">
    <property type="protein sequence ID" value="CAD9992821.1"/>
    <property type="molecule type" value="Transcribed_RNA"/>
</dbReference>
<dbReference type="InterPro" id="IPR050600">
    <property type="entry name" value="SETD3_SETD6_MTase"/>
</dbReference>
<dbReference type="PANTHER" id="PTHR13271">
    <property type="entry name" value="UNCHARACTERIZED PUTATIVE METHYLTRANSFERASE"/>
    <property type="match status" value="1"/>
</dbReference>
<accession>A0A7S2YSF9</accession>
<dbReference type="Gene3D" id="3.90.1420.10">
    <property type="entry name" value="Rubisco LSMT, substrate-binding domain"/>
    <property type="match status" value="1"/>
</dbReference>
<feature type="domain" description="SET" evidence="6">
    <location>
        <begin position="52"/>
        <end position="252"/>
    </location>
</feature>
<feature type="region of interest" description="Disordered" evidence="4">
    <location>
        <begin position="119"/>
        <end position="138"/>
    </location>
</feature>
<evidence type="ECO:0000256" key="2">
    <source>
        <dbReference type="ARBA" id="ARBA00022679"/>
    </source>
</evidence>
<keyword evidence="1" id="KW-0489">Methyltransferase</keyword>
<keyword evidence="3" id="KW-0949">S-adenosyl-L-methionine</keyword>
<dbReference type="GO" id="GO:0016279">
    <property type="term" value="F:protein-lysine N-methyltransferase activity"/>
    <property type="evidence" value="ECO:0007669"/>
    <property type="project" value="TreeGrafter"/>
</dbReference>
<dbReference type="SUPFAM" id="SSF81822">
    <property type="entry name" value="RuBisCo LSMT C-terminal, substrate-binding domain"/>
    <property type="match status" value="1"/>
</dbReference>
<proteinExistence type="predicted"/>
<protein>
    <recommendedName>
        <fullName evidence="6">SET domain-containing protein</fullName>
    </recommendedName>
</protein>